<dbReference type="Proteomes" id="UP000235786">
    <property type="component" value="Unassembled WGS sequence"/>
</dbReference>
<name>A0A2J6RQY8_HYAVF</name>
<keyword evidence="3" id="KW-1185">Reference proteome</keyword>
<proteinExistence type="predicted"/>
<evidence type="ECO:0000259" key="1">
    <source>
        <dbReference type="Pfam" id="PF06985"/>
    </source>
</evidence>
<dbReference type="OrthoDB" id="2157530at2759"/>
<reference evidence="2 3" key="1">
    <citation type="submission" date="2016-04" db="EMBL/GenBank/DDBJ databases">
        <title>A degradative enzymes factory behind the ericoid mycorrhizal symbiosis.</title>
        <authorList>
            <consortium name="DOE Joint Genome Institute"/>
            <person name="Martino E."/>
            <person name="Morin E."/>
            <person name="Grelet G."/>
            <person name="Kuo A."/>
            <person name="Kohler A."/>
            <person name="Daghino S."/>
            <person name="Barry K."/>
            <person name="Choi C."/>
            <person name="Cichocki N."/>
            <person name="Clum A."/>
            <person name="Copeland A."/>
            <person name="Hainaut M."/>
            <person name="Haridas S."/>
            <person name="Labutti K."/>
            <person name="Lindquist E."/>
            <person name="Lipzen A."/>
            <person name="Khouja H.-R."/>
            <person name="Murat C."/>
            <person name="Ohm R."/>
            <person name="Olson A."/>
            <person name="Spatafora J."/>
            <person name="Veneault-Fourrey C."/>
            <person name="Henrissat B."/>
            <person name="Grigoriev I."/>
            <person name="Martin F."/>
            <person name="Perotto S."/>
        </authorList>
    </citation>
    <scope>NUCLEOTIDE SEQUENCE [LARGE SCALE GENOMIC DNA]</scope>
    <source>
        <strain evidence="2 3">F</strain>
    </source>
</reference>
<dbReference type="InterPro" id="IPR010730">
    <property type="entry name" value="HET"/>
</dbReference>
<dbReference type="PANTHER" id="PTHR24148:SF77">
    <property type="entry name" value="HETEROKARYON INCOMPATIBILITY DOMAIN-CONTAINING PROTEIN"/>
    <property type="match status" value="1"/>
</dbReference>
<sequence>MLRTLIRLGRVDLRSRLNRSPLYSYRPVDSSSGGFRLAILQPSASFPAPITCTLTEVTLDDHPIYEALSYVWGDPKIQATVKIENASLKVTTNLELALRYLRLPDKPRTLWVDAICIDQSNISERSQQVRLMKGIYSSCAVDLIWLGESTNETQKAMDTVKRMKSLHLQRLTHRGRKDFAISGSDELVSFHKLGLDYTASSALEALLQYPTLWERVWVMQEIACCPRAVLVVGHLTLEWEAVSGILDHSGMPDRYHLPFSHQSYDLDIWDAFSKVQVIEHQREARNLAVPINSTLLDVLSRFRATYSTDPRDKIYGLLGLATDNLAIVPDYTKNPQEVYIDVALAQINATQNLDIITQSLWPLGHTSSTAPRAKLAYSKNPASRVENLPSWLPNFSSTVAKKILFAQRFIFCAGAEKCKTPVEISESALKVTGIVIGAIATMKPVREGHFSTRSFSPWARDWLPNVLANTNTKDEEYITGGAKFEAFWRTLMTDCLAVPTRRLSDEDLQKYGEIFNAWRRAISLPFLKYPESEEMGKFAGDEDLIVQMAGVAKTTGIFDLIREWQFAELEGGVYAMVPWEGPREENKDARVGDLLVAVEGGKVPLVLRGRERNNAGGKWEVVGTAYAHGFMDGLASQWAEEGKFLKRGFVLV</sequence>
<evidence type="ECO:0000313" key="3">
    <source>
        <dbReference type="Proteomes" id="UP000235786"/>
    </source>
</evidence>
<dbReference type="InterPro" id="IPR052895">
    <property type="entry name" value="HetReg/Transcr_Mod"/>
</dbReference>
<dbReference type="EMBL" id="KZ613945">
    <property type="protein sequence ID" value="PMD40922.1"/>
    <property type="molecule type" value="Genomic_DNA"/>
</dbReference>
<accession>A0A2J6RQY8</accession>
<dbReference type="AlphaFoldDB" id="A0A2J6RQY8"/>
<feature type="domain" description="Heterokaryon incompatibility" evidence="1">
    <location>
        <begin position="65"/>
        <end position="221"/>
    </location>
</feature>
<dbReference type="PANTHER" id="PTHR24148">
    <property type="entry name" value="ANKYRIN REPEAT DOMAIN-CONTAINING PROTEIN 39 HOMOLOG-RELATED"/>
    <property type="match status" value="1"/>
</dbReference>
<protein>
    <submittedName>
        <fullName evidence="2">HET-domain-containing protein</fullName>
    </submittedName>
</protein>
<dbReference type="Pfam" id="PF06985">
    <property type="entry name" value="HET"/>
    <property type="match status" value="1"/>
</dbReference>
<organism evidence="2 3">
    <name type="scientific">Hyaloscypha variabilis (strain UAMH 11265 / GT02V1 / F)</name>
    <name type="common">Meliniomyces variabilis</name>
    <dbReference type="NCBI Taxonomy" id="1149755"/>
    <lineage>
        <taxon>Eukaryota</taxon>
        <taxon>Fungi</taxon>
        <taxon>Dikarya</taxon>
        <taxon>Ascomycota</taxon>
        <taxon>Pezizomycotina</taxon>
        <taxon>Leotiomycetes</taxon>
        <taxon>Helotiales</taxon>
        <taxon>Hyaloscyphaceae</taxon>
        <taxon>Hyaloscypha</taxon>
        <taxon>Hyaloscypha variabilis</taxon>
    </lineage>
</organism>
<evidence type="ECO:0000313" key="2">
    <source>
        <dbReference type="EMBL" id="PMD40922.1"/>
    </source>
</evidence>
<gene>
    <name evidence="2" type="ORF">L207DRAFT_488913</name>
</gene>